<dbReference type="InterPro" id="IPR048046">
    <property type="entry name" value="Transpos_IS607"/>
</dbReference>
<sequence>MKLSEWARKRGITYKTAWRWVKEGKMPVPFEITPSGTILVHEPEAPKAGIVALYARVSSSDQKADLERQVVRLLEFANAQGLSVGKTVKEIGSGLNGKRRELIKLLSDPNVTTIVVEHRDRLTPVGFEFLEAALRAQGRRVLVVEEEEKENADDLVRDMTEVLTSLAARWYGKRSARRRAKRALEALQREDP</sequence>
<dbReference type="PANTHER" id="PTHR36172:SF1">
    <property type="entry name" value="RESOLVASE-RELATED"/>
    <property type="match status" value="1"/>
</dbReference>
<evidence type="ECO:0000259" key="5">
    <source>
        <dbReference type="PROSITE" id="PS51736"/>
    </source>
</evidence>
<dbReference type="RefSeq" id="WP_066201930.1">
    <property type="nucleotide sequence ID" value="NZ_CBCSAS010000047.1"/>
</dbReference>
<dbReference type="SUPFAM" id="SSF53041">
    <property type="entry name" value="Resolvase-like"/>
    <property type="match status" value="1"/>
</dbReference>
<evidence type="ECO:0000313" key="6">
    <source>
        <dbReference type="EMBL" id="OAR04004.1"/>
    </source>
</evidence>
<dbReference type="InterPro" id="IPR036162">
    <property type="entry name" value="Resolvase-like_N_sf"/>
</dbReference>
<dbReference type="GO" id="GO:0015074">
    <property type="term" value="P:DNA integration"/>
    <property type="evidence" value="ECO:0007669"/>
    <property type="project" value="UniProtKB-KW"/>
</dbReference>
<dbReference type="InterPro" id="IPR051491">
    <property type="entry name" value="Recombinase/Transposase-rel"/>
</dbReference>
<evidence type="ECO:0000256" key="3">
    <source>
        <dbReference type="ARBA" id="ARBA00023172"/>
    </source>
</evidence>
<accession>A0A179IRB8</accession>
<dbReference type="AlphaFoldDB" id="A0A179IRB8"/>
<dbReference type="PANTHER" id="PTHR36172">
    <property type="match status" value="1"/>
</dbReference>
<evidence type="ECO:0000256" key="1">
    <source>
        <dbReference type="ARBA" id="ARBA00022908"/>
    </source>
</evidence>
<keyword evidence="7" id="KW-1185">Reference proteome</keyword>
<dbReference type="Pfam" id="PF00239">
    <property type="entry name" value="Resolvase"/>
    <property type="match status" value="1"/>
</dbReference>
<reference evidence="6 7" key="1">
    <citation type="submission" date="2015-09" db="EMBL/GenBank/DDBJ databases">
        <title>Draft genome sequence of Hydrogenibacillus schlegelii DSM 2000.</title>
        <authorList>
            <person name="Hemp J."/>
        </authorList>
    </citation>
    <scope>NUCLEOTIDE SEQUENCE [LARGE SCALE GENOMIC DNA]</scope>
    <source>
        <strain evidence="6 7">MA 48</strain>
    </source>
</reference>
<protein>
    <submittedName>
        <fullName evidence="6">Integrase</fullName>
    </submittedName>
</protein>
<dbReference type="InterPro" id="IPR006118">
    <property type="entry name" value="Recombinase_CS"/>
</dbReference>
<dbReference type="FunFam" id="3.40.50.1390:FF:000002">
    <property type="entry name" value="ORF1 in transposon ISC1904"/>
    <property type="match status" value="1"/>
</dbReference>
<dbReference type="NCBIfam" id="NF033518">
    <property type="entry name" value="transpos_IS607"/>
    <property type="match status" value="1"/>
</dbReference>
<dbReference type="GO" id="GO:0000150">
    <property type="term" value="F:DNA strand exchange activity"/>
    <property type="evidence" value="ECO:0007669"/>
    <property type="project" value="InterPro"/>
</dbReference>
<gene>
    <name evidence="6" type="ORF">SA87_00040</name>
</gene>
<dbReference type="InterPro" id="IPR006119">
    <property type="entry name" value="Resolv_N"/>
</dbReference>
<dbReference type="PROSITE" id="PS51736">
    <property type="entry name" value="RECOMBINASES_3"/>
    <property type="match status" value="1"/>
</dbReference>
<proteinExistence type="predicted"/>
<feature type="active site" description="O-(5'-phospho-DNA)-serine intermediate" evidence="4">
    <location>
        <position position="58"/>
    </location>
</feature>
<dbReference type="Gene3D" id="3.40.50.1390">
    <property type="entry name" value="Resolvase, N-terminal catalytic domain"/>
    <property type="match status" value="1"/>
</dbReference>
<feature type="domain" description="Resolvase/invertase-type recombinase catalytic" evidence="5">
    <location>
        <begin position="50"/>
        <end position="191"/>
    </location>
</feature>
<name>A0A179IRB8_HYDSH</name>
<organism evidence="6 7">
    <name type="scientific">Hydrogenibacillus schlegelii</name>
    <name type="common">Bacillus schlegelii</name>
    <dbReference type="NCBI Taxonomy" id="1484"/>
    <lineage>
        <taxon>Bacteria</taxon>
        <taxon>Bacillati</taxon>
        <taxon>Bacillota</taxon>
        <taxon>Bacilli</taxon>
        <taxon>Bacillales</taxon>
        <taxon>Bacillales Family X. Incertae Sedis</taxon>
        <taxon>Hydrogenibacillus</taxon>
    </lineage>
</organism>
<evidence type="ECO:0000313" key="7">
    <source>
        <dbReference type="Proteomes" id="UP000243024"/>
    </source>
</evidence>
<dbReference type="PROSITE" id="PS00397">
    <property type="entry name" value="RECOMBINASES_1"/>
    <property type="match status" value="1"/>
</dbReference>
<keyword evidence="1" id="KW-0229">DNA integration</keyword>
<keyword evidence="3" id="KW-0233">DNA recombination</keyword>
<dbReference type="GO" id="GO:0003677">
    <property type="term" value="F:DNA binding"/>
    <property type="evidence" value="ECO:0007669"/>
    <property type="project" value="UniProtKB-KW"/>
</dbReference>
<dbReference type="STRING" id="1484.SA87_00040"/>
<dbReference type="SMART" id="SM00857">
    <property type="entry name" value="Resolvase"/>
    <property type="match status" value="1"/>
</dbReference>
<dbReference type="Gene3D" id="1.10.287.2170">
    <property type="match status" value="1"/>
</dbReference>
<dbReference type="Proteomes" id="UP000243024">
    <property type="component" value="Unassembled WGS sequence"/>
</dbReference>
<dbReference type="EMBL" id="JXBB01000028">
    <property type="protein sequence ID" value="OAR04004.1"/>
    <property type="molecule type" value="Genomic_DNA"/>
</dbReference>
<keyword evidence="2" id="KW-0238">DNA-binding</keyword>
<evidence type="ECO:0000256" key="2">
    <source>
        <dbReference type="ARBA" id="ARBA00023125"/>
    </source>
</evidence>
<dbReference type="OrthoDB" id="2757355at2"/>
<comment type="caution">
    <text evidence="6">The sequence shown here is derived from an EMBL/GenBank/DDBJ whole genome shotgun (WGS) entry which is preliminary data.</text>
</comment>
<evidence type="ECO:0000256" key="4">
    <source>
        <dbReference type="PROSITE-ProRule" id="PRU10137"/>
    </source>
</evidence>